<evidence type="ECO:0008006" key="3">
    <source>
        <dbReference type="Google" id="ProtNLM"/>
    </source>
</evidence>
<dbReference type="AlphaFoldDB" id="A0A4S8KNW8"/>
<accession>A0A4S8KNW8</accession>
<dbReference type="GO" id="GO:0007166">
    <property type="term" value="P:cell surface receptor signaling pathway"/>
    <property type="evidence" value="ECO:0007669"/>
    <property type="project" value="InterPro"/>
</dbReference>
<organism evidence="1 2">
    <name type="scientific">Dendrothele bispora (strain CBS 962.96)</name>
    <dbReference type="NCBI Taxonomy" id="1314807"/>
    <lineage>
        <taxon>Eukaryota</taxon>
        <taxon>Fungi</taxon>
        <taxon>Dikarya</taxon>
        <taxon>Basidiomycota</taxon>
        <taxon>Agaricomycotina</taxon>
        <taxon>Agaricomycetes</taxon>
        <taxon>Agaricomycetidae</taxon>
        <taxon>Agaricales</taxon>
        <taxon>Agaricales incertae sedis</taxon>
        <taxon>Dendrothele</taxon>
    </lineage>
</organism>
<dbReference type="InterPro" id="IPR059179">
    <property type="entry name" value="MLKL-like_MCAfunc"/>
</dbReference>
<reference evidence="1 2" key="1">
    <citation type="journal article" date="2019" name="Nat. Ecol. Evol.">
        <title>Megaphylogeny resolves global patterns of mushroom evolution.</title>
        <authorList>
            <person name="Varga T."/>
            <person name="Krizsan K."/>
            <person name="Foldi C."/>
            <person name="Dima B."/>
            <person name="Sanchez-Garcia M."/>
            <person name="Sanchez-Ramirez S."/>
            <person name="Szollosi G.J."/>
            <person name="Szarkandi J.G."/>
            <person name="Papp V."/>
            <person name="Albert L."/>
            <person name="Andreopoulos W."/>
            <person name="Angelini C."/>
            <person name="Antonin V."/>
            <person name="Barry K.W."/>
            <person name="Bougher N.L."/>
            <person name="Buchanan P."/>
            <person name="Buyck B."/>
            <person name="Bense V."/>
            <person name="Catcheside P."/>
            <person name="Chovatia M."/>
            <person name="Cooper J."/>
            <person name="Damon W."/>
            <person name="Desjardin D."/>
            <person name="Finy P."/>
            <person name="Geml J."/>
            <person name="Haridas S."/>
            <person name="Hughes K."/>
            <person name="Justo A."/>
            <person name="Karasinski D."/>
            <person name="Kautmanova I."/>
            <person name="Kiss B."/>
            <person name="Kocsube S."/>
            <person name="Kotiranta H."/>
            <person name="LaButti K.M."/>
            <person name="Lechner B.E."/>
            <person name="Liimatainen K."/>
            <person name="Lipzen A."/>
            <person name="Lukacs Z."/>
            <person name="Mihaltcheva S."/>
            <person name="Morgado L.N."/>
            <person name="Niskanen T."/>
            <person name="Noordeloos M.E."/>
            <person name="Ohm R.A."/>
            <person name="Ortiz-Santana B."/>
            <person name="Ovrebo C."/>
            <person name="Racz N."/>
            <person name="Riley R."/>
            <person name="Savchenko A."/>
            <person name="Shiryaev A."/>
            <person name="Soop K."/>
            <person name="Spirin V."/>
            <person name="Szebenyi C."/>
            <person name="Tomsovsky M."/>
            <person name="Tulloss R.E."/>
            <person name="Uehling J."/>
            <person name="Grigoriev I.V."/>
            <person name="Vagvolgyi C."/>
            <person name="Papp T."/>
            <person name="Martin F.M."/>
            <person name="Miettinen O."/>
            <person name="Hibbett D.S."/>
            <person name="Nagy L.G."/>
        </authorList>
    </citation>
    <scope>NUCLEOTIDE SEQUENCE [LARGE SCALE GENOMIC DNA]</scope>
    <source>
        <strain evidence="1 2">CBS 962.96</strain>
    </source>
</reference>
<dbReference type="Proteomes" id="UP000297245">
    <property type="component" value="Unassembled WGS sequence"/>
</dbReference>
<keyword evidence="2" id="KW-1185">Reference proteome</keyword>
<sequence>MTGSSHPGTATDVTVTVTGCQRELAAVLKTLQGPTISVPFPYVLEARAVIDNVITAVRGVNDNKCAFQQLAQDVYEVACMVASTLQRAAEHCKRECAQNAEFNEQLQTLTITLNEISQFARNRSLISRIRRAVSTFKSDGSRIREFRERLKHTFDKFESTMAPCAACRQESMPETLNIANTAPQTQTVISEQLRSTSHVCTAPENATSRPQRSSQSQVVYNFNNDGDATVNHYHYANPGGISRYHAKR</sequence>
<protein>
    <recommendedName>
        <fullName evidence="3">Fungal N-terminal domain-containing protein</fullName>
    </recommendedName>
</protein>
<proteinExistence type="predicted"/>
<evidence type="ECO:0000313" key="2">
    <source>
        <dbReference type="Proteomes" id="UP000297245"/>
    </source>
</evidence>
<name>A0A4S8KNW8_DENBC</name>
<evidence type="ECO:0000313" key="1">
    <source>
        <dbReference type="EMBL" id="THU77309.1"/>
    </source>
</evidence>
<gene>
    <name evidence="1" type="ORF">K435DRAFT_974030</name>
</gene>
<dbReference type="OrthoDB" id="192148at2759"/>
<dbReference type="CDD" id="cd21037">
    <property type="entry name" value="MLKL_NTD"/>
    <property type="match status" value="1"/>
</dbReference>
<dbReference type="EMBL" id="ML180482">
    <property type="protein sequence ID" value="THU77309.1"/>
    <property type="molecule type" value="Genomic_DNA"/>
</dbReference>
<dbReference type="Gene3D" id="1.20.930.20">
    <property type="entry name" value="Adaptor protein Cbl, N-terminal domain"/>
    <property type="match status" value="1"/>
</dbReference>
<dbReference type="InterPro" id="IPR036537">
    <property type="entry name" value="Adaptor_Cbl_N_dom_sf"/>
</dbReference>